<keyword evidence="11" id="KW-1003">Cell membrane</keyword>
<feature type="transmembrane region" description="Helical" evidence="11">
    <location>
        <begin position="210"/>
        <end position="234"/>
    </location>
</feature>
<keyword evidence="13" id="KW-0732">Signal</keyword>
<keyword evidence="14" id="KW-0378">Hydrolase</keyword>
<dbReference type="InterPro" id="IPR035908">
    <property type="entry name" value="F0_ATP_A_sf"/>
</dbReference>
<evidence type="ECO:0000256" key="7">
    <source>
        <dbReference type="ARBA" id="ARBA00022989"/>
    </source>
</evidence>
<feature type="transmembrane region" description="Helical" evidence="11">
    <location>
        <begin position="300"/>
        <end position="321"/>
    </location>
</feature>
<sequence length="412" mass="44467">MIGRVRPLRIVALLVLGMSLALPAAPAKAADGELTLEGIVNNTILGHAEDGYYLNLKPFAQVELPRIMLVRTADGALTLEAYGSTKGLLQNGPYGLAAHGDEGEGHVGPITASAELAEAIEAKEHLHSTAVRTSGEVVADLSISRHLIFGLLAMLIVLGVFIALAQRYKKEHDRPEAPKGVFQNMMEVLVVFVRDEIAKPNIPDGKWRTFLPYLLTAFFFILVANILGLVPFAGAATSNIAVTGVMAIMTFSIVLLYGSSDYYKELLTGPPDAPVLIRIILVPIEIIGLVMRHLALAIRLFANMMGGSLIIFSLIGLVFMMNVIMGEAAAWSTTVISIGFTVFILLLKLLVAFIQAYVFTILSALFIGMAVEEHHPDGEEAAEPDVGLDGRVEDRLDAVEDKMEDRVQPTTA</sequence>
<feature type="transmembrane region" description="Helical" evidence="11">
    <location>
        <begin position="353"/>
        <end position="371"/>
    </location>
</feature>
<keyword evidence="4 11" id="KW-0138">CF(0)</keyword>
<evidence type="ECO:0000313" key="14">
    <source>
        <dbReference type="EMBL" id="CBH24025.1"/>
    </source>
</evidence>
<dbReference type="InterPro" id="IPR000568">
    <property type="entry name" value="ATP_synth_F0_asu"/>
</dbReference>
<dbReference type="AlphaFoldDB" id="D5H7M0"/>
<dbReference type="SUPFAM" id="SSF81336">
    <property type="entry name" value="F1F0 ATP synthase subunit A"/>
    <property type="match status" value="1"/>
</dbReference>
<dbReference type="PRINTS" id="PR00123">
    <property type="entry name" value="ATPASEA"/>
</dbReference>
<dbReference type="InterPro" id="IPR045083">
    <property type="entry name" value="ATP_synth_F0_asu_bact/mt"/>
</dbReference>
<reference evidence="14 15" key="1">
    <citation type="journal article" date="2010" name="ISME J.">
        <title>Fine-scale evolution: genomic, phenotypic and ecological differentiation in two coexisting Salinibacter ruber strains.</title>
        <authorList>
            <person name="Pena A."/>
            <person name="Teeling H."/>
            <person name="Huerta-Cepas J."/>
            <person name="Santos F."/>
            <person name="Yarza P."/>
            <person name="Brito-Echeverria J."/>
            <person name="Lucio M."/>
            <person name="Schmitt-Kopplin P."/>
            <person name="Meseguer I."/>
            <person name="Schenowitz C."/>
            <person name="Dossat C."/>
            <person name="Barbe V."/>
            <person name="Dopazo J."/>
            <person name="Rossello-Mora R."/>
            <person name="Schuler M."/>
            <person name="Glockner F.O."/>
            <person name="Amann R."/>
            <person name="Gabaldon T."/>
            <person name="Anton J."/>
        </authorList>
    </citation>
    <scope>NUCLEOTIDE SEQUENCE [LARGE SCALE GENOMIC DNA]</scope>
    <source>
        <strain evidence="14 15">M8</strain>
    </source>
</reference>
<comment type="subunit">
    <text evidence="11">F-type ATPases have 2 components, CF(1) - the catalytic core - and CF(0) - the membrane proton channel. CF(1) has five subunits: alpha(3), beta(3), gamma(1), delta(1), epsilon(1). CF(0) has three main subunits: a(1), b(2) and c(9-12). The alpha and beta chains form an alternating ring which encloses part of the gamma chain. CF(1) is attached to CF(0) by a central stalk formed by the gamma and epsilon chains, while a peripheral stalk is formed by the delta and b chains.</text>
</comment>
<dbReference type="PATRIC" id="fig|761659.10.peg.1225"/>
<keyword evidence="7 11" id="KW-1133">Transmembrane helix</keyword>
<feature type="chain" id="PRO_5003073177" description="ATP synthase subunit a" evidence="13">
    <location>
        <begin position="30"/>
        <end position="412"/>
    </location>
</feature>
<dbReference type="KEGG" id="srm:SRM_01104"/>
<keyword evidence="6 11" id="KW-0375">Hydrogen ion transport</keyword>
<proteinExistence type="inferred from homology"/>
<dbReference type="InterPro" id="IPR023011">
    <property type="entry name" value="ATP_synth_F0_asu_AS"/>
</dbReference>
<evidence type="ECO:0000256" key="10">
    <source>
        <dbReference type="ARBA" id="ARBA00023310"/>
    </source>
</evidence>
<dbReference type="NCBIfam" id="TIGR01131">
    <property type="entry name" value="ATP_synt_6_or_A"/>
    <property type="match status" value="1"/>
</dbReference>
<keyword evidence="9 11" id="KW-0472">Membrane</keyword>
<evidence type="ECO:0000256" key="11">
    <source>
        <dbReference type="HAMAP-Rule" id="MF_01393"/>
    </source>
</evidence>
<dbReference type="GO" id="GO:0005886">
    <property type="term" value="C:plasma membrane"/>
    <property type="evidence" value="ECO:0007669"/>
    <property type="project" value="UniProtKB-SubCell"/>
</dbReference>
<dbReference type="GO" id="GO:0016787">
    <property type="term" value="F:hydrolase activity"/>
    <property type="evidence" value="ECO:0007669"/>
    <property type="project" value="UniProtKB-KW"/>
</dbReference>
<gene>
    <name evidence="11 14" type="primary">atpB</name>
    <name evidence="14" type="ordered locus">SRM_01104</name>
</gene>
<dbReference type="HOGENOM" id="CLU_041018_0_0_10"/>
<comment type="function">
    <text evidence="11 12">Key component of the proton channel; it plays a direct role in the translocation of protons across the membrane.</text>
</comment>
<feature type="signal peptide" evidence="13">
    <location>
        <begin position="1"/>
        <end position="29"/>
    </location>
</feature>
<keyword evidence="8 11" id="KW-0406">Ion transport</keyword>
<protein>
    <recommendedName>
        <fullName evidence="11 12">ATP synthase subunit a</fullName>
    </recommendedName>
    <alternativeName>
        <fullName evidence="11">ATP synthase F0 sector subunit a</fullName>
    </alternativeName>
    <alternativeName>
        <fullName evidence="11">F-ATPase subunit 6</fullName>
    </alternativeName>
</protein>
<evidence type="ECO:0000256" key="13">
    <source>
        <dbReference type="SAM" id="SignalP"/>
    </source>
</evidence>
<reference evidence="15" key="2">
    <citation type="submission" date="2010-04" db="EMBL/GenBank/DDBJ databases">
        <title>Genome sequence of Salinibacter ruber M8.</title>
        <authorList>
            <consortium name="Genoscope"/>
        </authorList>
    </citation>
    <scope>NUCLEOTIDE SEQUENCE [LARGE SCALE GENOMIC DNA]</scope>
    <source>
        <strain evidence="15">M8</strain>
    </source>
</reference>
<dbReference type="Gene3D" id="1.20.120.220">
    <property type="entry name" value="ATP synthase, F0 complex, subunit A"/>
    <property type="match status" value="1"/>
</dbReference>
<evidence type="ECO:0000256" key="3">
    <source>
        <dbReference type="ARBA" id="ARBA00022448"/>
    </source>
</evidence>
<feature type="transmembrane region" description="Helical" evidence="11">
    <location>
        <begin position="328"/>
        <end position="347"/>
    </location>
</feature>
<dbReference type="HAMAP" id="MF_01393">
    <property type="entry name" value="ATP_synth_a_bact"/>
    <property type="match status" value="1"/>
</dbReference>
<keyword evidence="5 11" id="KW-0812">Transmembrane</keyword>
<accession>D5H7M0</accession>
<evidence type="ECO:0000256" key="2">
    <source>
        <dbReference type="ARBA" id="ARBA00006810"/>
    </source>
</evidence>
<feature type="transmembrane region" description="Helical" evidence="11">
    <location>
        <begin position="275"/>
        <end position="294"/>
    </location>
</feature>
<evidence type="ECO:0000256" key="4">
    <source>
        <dbReference type="ARBA" id="ARBA00022547"/>
    </source>
</evidence>
<evidence type="ECO:0000313" key="15">
    <source>
        <dbReference type="Proteomes" id="UP000000933"/>
    </source>
</evidence>
<keyword evidence="11" id="KW-0997">Cell inner membrane</keyword>
<feature type="transmembrane region" description="Helical" evidence="11">
    <location>
        <begin position="240"/>
        <end position="263"/>
    </location>
</feature>
<dbReference type="Proteomes" id="UP000000933">
    <property type="component" value="Chromosome"/>
</dbReference>
<keyword evidence="10 11" id="KW-0066">ATP synthesis</keyword>
<keyword evidence="3 11" id="KW-0813">Transport</keyword>
<dbReference type="CDD" id="cd00310">
    <property type="entry name" value="ATP-synt_Fo_a_6"/>
    <property type="match status" value="1"/>
</dbReference>
<evidence type="ECO:0000256" key="8">
    <source>
        <dbReference type="ARBA" id="ARBA00023065"/>
    </source>
</evidence>
<dbReference type="PANTHER" id="PTHR11410">
    <property type="entry name" value="ATP SYNTHASE SUBUNIT A"/>
    <property type="match status" value="1"/>
</dbReference>
<dbReference type="PANTHER" id="PTHR11410:SF0">
    <property type="entry name" value="ATP SYNTHASE SUBUNIT A"/>
    <property type="match status" value="1"/>
</dbReference>
<organism evidence="14 15">
    <name type="scientific">Salinibacter ruber (strain M8)</name>
    <dbReference type="NCBI Taxonomy" id="761659"/>
    <lineage>
        <taxon>Bacteria</taxon>
        <taxon>Pseudomonadati</taxon>
        <taxon>Rhodothermota</taxon>
        <taxon>Rhodothermia</taxon>
        <taxon>Rhodothermales</taxon>
        <taxon>Salinibacteraceae</taxon>
        <taxon>Salinibacter</taxon>
    </lineage>
</organism>
<dbReference type="GO" id="GO:0046933">
    <property type="term" value="F:proton-transporting ATP synthase activity, rotational mechanism"/>
    <property type="evidence" value="ECO:0007669"/>
    <property type="project" value="UniProtKB-UniRule"/>
</dbReference>
<dbReference type="Pfam" id="PF00119">
    <property type="entry name" value="ATP-synt_A"/>
    <property type="match status" value="1"/>
</dbReference>
<evidence type="ECO:0000256" key="6">
    <source>
        <dbReference type="ARBA" id="ARBA00022781"/>
    </source>
</evidence>
<evidence type="ECO:0000256" key="9">
    <source>
        <dbReference type="ARBA" id="ARBA00023136"/>
    </source>
</evidence>
<name>D5H7M0_SALRM</name>
<evidence type="ECO:0000256" key="1">
    <source>
        <dbReference type="ARBA" id="ARBA00004141"/>
    </source>
</evidence>
<comment type="similarity">
    <text evidence="2 11 12">Belongs to the ATPase A chain family.</text>
</comment>
<dbReference type="PROSITE" id="PS00449">
    <property type="entry name" value="ATPASE_A"/>
    <property type="match status" value="1"/>
</dbReference>
<evidence type="ECO:0000256" key="12">
    <source>
        <dbReference type="RuleBase" id="RU000483"/>
    </source>
</evidence>
<dbReference type="GO" id="GO:0045259">
    <property type="term" value="C:proton-transporting ATP synthase complex"/>
    <property type="evidence" value="ECO:0007669"/>
    <property type="project" value="UniProtKB-KW"/>
</dbReference>
<comment type="subcellular location">
    <subcellularLocation>
        <location evidence="11">Cell inner membrane</location>
        <topology evidence="11">Multi-pass membrane protein</topology>
    </subcellularLocation>
    <subcellularLocation>
        <location evidence="12">Cell membrane</location>
        <topology evidence="12">Multi-pass membrane protein</topology>
    </subcellularLocation>
    <subcellularLocation>
        <location evidence="1">Membrane</location>
        <topology evidence="1">Multi-pass membrane protein</topology>
    </subcellularLocation>
</comment>
<evidence type="ECO:0000256" key="5">
    <source>
        <dbReference type="ARBA" id="ARBA00022692"/>
    </source>
</evidence>
<feature type="transmembrane region" description="Helical" evidence="11">
    <location>
        <begin position="147"/>
        <end position="165"/>
    </location>
</feature>
<dbReference type="EMBL" id="FP565814">
    <property type="protein sequence ID" value="CBH24025.1"/>
    <property type="molecule type" value="Genomic_DNA"/>
</dbReference>